<gene>
    <name evidence="1" type="ORF">LVJ94_13065</name>
</gene>
<dbReference type="RefSeq" id="WP_394837835.1">
    <property type="nucleotide sequence ID" value="NZ_CP089929.1"/>
</dbReference>
<dbReference type="SUPFAM" id="SSF53795">
    <property type="entry name" value="PEP carboxykinase-like"/>
    <property type="match status" value="1"/>
</dbReference>
<organism evidence="1 2">
    <name type="scientific">Pendulispora rubella</name>
    <dbReference type="NCBI Taxonomy" id="2741070"/>
    <lineage>
        <taxon>Bacteria</taxon>
        <taxon>Pseudomonadati</taxon>
        <taxon>Myxococcota</taxon>
        <taxon>Myxococcia</taxon>
        <taxon>Myxococcales</taxon>
        <taxon>Sorangiineae</taxon>
        <taxon>Pendulisporaceae</taxon>
        <taxon>Pendulispora</taxon>
    </lineage>
</organism>
<evidence type="ECO:0000313" key="1">
    <source>
        <dbReference type="EMBL" id="WXB08160.1"/>
    </source>
</evidence>
<name>A0ABZ2LG55_9BACT</name>
<reference evidence="1" key="1">
    <citation type="submission" date="2021-12" db="EMBL/GenBank/DDBJ databases">
        <title>Discovery of the Pendulisporaceae a myxobacterial family with distinct sporulation behavior and unique specialized metabolism.</title>
        <authorList>
            <person name="Garcia R."/>
            <person name="Popoff A."/>
            <person name="Bader C.D."/>
            <person name="Loehr J."/>
            <person name="Walesch S."/>
            <person name="Walt C."/>
            <person name="Boldt J."/>
            <person name="Bunk B."/>
            <person name="Haeckl F.J.F.P.J."/>
            <person name="Gunesch A.P."/>
            <person name="Birkelbach J."/>
            <person name="Nuebel U."/>
            <person name="Pietschmann T."/>
            <person name="Bach T."/>
            <person name="Mueller R."/>
        </authorList>
    </citation>
    <scope>NUCLEOTIDE SEQUENCE</scope>
    <source>
        <strain evidence="1">MSr11367</strain>
    </source>
</reference>
<sequence>MHRPEVHWTSETHEDGELRFRLGRQGDRLIAEWPGICTLWADRDGTSSELVPAPDADPELVAKLHRGLARALLRHVSGELTLHASAASVGGIAIACVGESHAGKSTAAAELVANHGAELVSDDTLAIVLRDGYAGVVPTESVSWLLPESRRALGFDAHDAATKVPVEPARAAQGEVPLGALVMLAFDDDIDAPELRRLRGHDALGRLVPSVVRFILDEPERHRRELEQLARLVSCVPVYELARPYRIEQLAAASDALRALAESGGKP</sequence>
<dbReference type="InterPro" id="IPR027417">
    <property type="entry name" value="P-loop_NTPase"/>
</dbReference>
<protein>
    <recommendedName>
        <fullName evidence="3">Serine kinase</fullName>
    </recommendedName>
</protein>
<accession>A0ABZ2LG55</accession>
<keyword evidence="2" id="KW-1185">Reference proteome</keyword>
<evidence type="ECO:0008006" key="3">
    <source>
        <dbReference type="Google" id="ProtNLM"/>
    </source>
</evidence>
<dbReference type="EMBL" id="CP089983">
    <property type="protein sequence ID" value="WXB08160.1"/>
    <property type="molecule type" value="Genomic_DNA"/>
</dbReference>
<evidence type="ECO:0000313" key="2">
    <source>
        <dbReference type="Proteomes" id="UP001374803"/>
    </source>
</evidence>
<dbReference type="Proteomes" id="UP001374803">
    <property type="component" value="Chromosome"/>
</dbReference>
<dbReference type="Gene3D" id="3.40.50.300">
    <property type="entry name" value="P-loop containing nucleotide triphosphate hydrolases"/>
    <property type="match status" value="1"/>
</dbReference>
<proteinExistence type="predicted"/>